<protein>
    <submittedName>
        <fullName evidence="1">Uncharacterized protein</fullName>
    </submittedName>
</protein>
<proteinExistence type="predicted"/>
<gene>
    <name evidence="1" type="ORF">NPIL_477321</name>
</gene>
<name>A0A8X6PWW4_NEPPI</name>
<dbReference type="AlphaFoldDB" id="A0A8X6PWW4"/>
<organism evidence="1 2">
    <name type="scientific">Nephila pilipes</name>
    <name type="common">Giant wood spider</name>
    <name type="synonym">Nephila maculata</name>
    <dbReference type="NCBI Taxonomy" id="299642"/>
    <lineage>
        <taxon>Eukaryota</taxon>
        <taxon>Metazoa</taxon>
        <taxon>Ecdysozoa</taxon>
        <taxon>Arthropoda</taxon>
        <taxon>Chelicerata</taxon>
        <taxon>Arachnida</taxon>
        <taxon>Araneae</taxon>
        <taxon>Araneomorphae</taxon>
        <taxon>Entelegynae</taxon>
        <taxon>Araneoidea</taxon>
        <taxon>Nephilidae</taxon>
        <taxon>Nephila</taxon>
    </lineage>
</organism>
<reference evidence="1" key="1">
    <citation type="submission" date="2020-08" db="EMBL/GenBank/DDBJ databases">
        <title>Multicomponent nature underlies the extraordinary mechanical properties of spider dragline silk.</title>
        <authorList>
            <person name="Kono N."/>
            <person name="Nakamura H."/>
            <person name="Mori M."/>
            <person name="Yoshida Y."/>
            <person name="Ohtoshi R."/>
            <person name="Malay A.D."/>
            <person name="Moran D.A.P."/>
            <person name="Tomita M."/>
            <person name="Numata K."/>
            <person name="Arakawa K."/>
        </authorList>
    </citation>
    <scope>NUCLEOTIDE SEQUENCE</scope>
</reference>
<keyword evidence="2" id="KW-1185">Reference proteome</keyword>
<dbReference type="EMBL" id="BMAW01023919">
    <property type="protein sequence ID" value="GFT85316.1"/>
    <property type="molecule type" value="Genomic_DNA"/>
</dbReference>
<sequence length="216" mass="24142">MARALLLGSETSPTTLASGVAEQKIHFLSLECIRASARKSRRDALVGSEQSDVLHCDQKKKNSKHVRPLHPNYSIASGFRKKNRTQKLKRVQKVTKASSLLMPFPSHFITSQTSERQRSTNGYKEVLHSSVGRGTRFGCVHRRCSRGHDRPWGSRQPSILKTNSSAVANRGLIFCLDPAANNARKKENNSQLDDGVLPKRSFYTKALLSWQNFVGV</sequence>
<comment type="caution">
    <text evidence="1">The sequence shown here is derived from an EMBL/GenBank/DDBJ whole genome shotgun (WGS) entry which is preliminary data.</text>
</comment>
<evidence type="ECO:0000313" key="2">
    <source>
        <dbReference type="Proteomes" id="UP000887013"/>
    </source>
</evidence>
<evidence type="ECO:0000313" key="1">
    <source>
        <dbReference type="EMBL" id="GFT85316.1"/>
    </source>
</evidence>
<accession>A0A8X6PWW4</accession>
<dbReference type="Proteomes" id="UP000887013">
    <property type="component" value="Unassembled WGS sequence"/>
</dbReference>